<accession>A0AAN6YKM4</accession>
<dbReference type="PANTHER" id="PTHR12184:SF1">
    <property type="entry name" value="UBIQUINOL-CYTOCHROME-C REDUCTASE COMPLEX ASSEMBLY FACTOR 1"/>
    <property type="match status" value="1"/>
</dbReference>
<evidence type="ECO:0000256" key="1">
    <source>
        <dbReference type="ARBA" id="ARBA00006407"/>
    </source>
</evidence>
<feature type="compositionally biased region" description="Polar residues" evidence="2">
    <location>
        <begin position="59"/>
        <end position="74"/>
    </location>
</feature>
<feature type="domain" description="Ubiquinol-cytochrome c chaperone" evidence="3">
    <location>
        <begin position="154"/>
        <end position="289"/>
    </location>
</feature>
<evidence type="ECO:0000313" key="4">
    <source>
        <dbReference type="EMBL" id="KAK4217947.1"/>
    </source>
</evidence>
<keyword evidence="5" id="KW-1185">Reference proteome</keyword>
<protein>
    <submittedName>
        <fullName evidence="4">CBP3-like protein</fullName>
    </submittedName>
</protein>
<dbReference type="Proteomes" id="UP001301769">
    <property type="component" value="Unassembled WGS sequence"/>
</dbReference>
<sequence length="340" mass="37723">MACRGCSKSGLRLVTRGATPTSSRASFLETNTNLARIVSSSTRPALSQKQQRNPRYRSLHTSTKRPSPAENNISEDAKQPPVPKPVGGLAKLLKSAVGTNTTYALYGMTESWAKLCAKQAEYTISKEDRKADKIKTTEEGEEVGISSGGIWHNEFHLLPTFSTWSQVGMLHMYLLAVRFRALDKESHDKWQKQLVDHFFYLAEAKMDVAHDMSSSSLRQRYLKDLFVQWRGVILAYDEGLVKGDAVLASAVWRNLFKAREDVDLRVLAAVVGWMRNCLRMLDRAEDADLPLVVDTLFATKKASDELPVVDGWSGVVEVVVNQDAPVAGGEGTAKNTSRFS</sequence>
<feature type="region of interest" description="Disordered" evidence="2">
    <location>
        <begin position="39"/>
        <end position="85"/>
    </location>
</feature>
<proteinExistence type="inferred from homology"/>
<dbReference type="PANTHER" id="PTHR12184">
    <property type="entry name" value="UBIQUINOL-CYTOCHROME C REDUCTASE COMPLEX ASSEMBLY FACTOR 1 FAMILY MEMBER"/>
    <property type="match status" value="1"/>
</dbReference>
<dbReference type="EMBL" id="MU858056">
    <property type="protein sequence ID" value="KAK4217947.1"/>
    <property type="molecule type" value="Genomic_DNA"/>
</dbReference>
<dbReference type="GO" id="GO:0005739">
    <property type="term" value="C:mitochondrion"/>
    <property type="evidence" value="ECO:0007669"/>
    <property type="project" value="TreeGrafter"/>
</dbReference>
<dbReference type="InterPro" id="IPR021150">
    <property type="entry name" value="Ubiq_cyt_c_chap"/>
</dbReference>
<gene>
    <name evidence="4" type="ORF">QBC37DRAFT_413605</name>
</gene>
<feature type="compositionally biased region" description="Polar residues" evidence="2">
    <location>
        <begin position="39"/>
        <end position="51"/>
    </location>
</feature>
<evidence type="ECO:0000259" key="3">
    <source>
        <dbReference type="Pfam" id="PF03981"/>
    </source>
</evidence>
<comment type="caution">
    <text evidence="4">The sequence shown here is derived from an EMBL/GenBank/DDBJ whole genome shotgun (WGS) entry which is preliminary data.</text>
</comment>
<dbReference type="GO" id="GO:0034551">
    <property type="term" value="P:mitochondrial respiratory chain complex III assembly"/>
    <property type="evidence" value="ECO:0007669"/>
    <property type="project" value="TreeGrafter"/>
</dbReference>
<evidence type="ECO:0000256" key="2">
    <source>
        <dbReference type="SAM" id="MobiDB-lite"/>
    </source>
</evidence>
<dbReference type="InterPro" id="IPR007129">
    <property type="entry name" value="Ubiqinol_cyt_c_chaperone_CPB3"/>
</dbReference>
<comment type="similarity">
    <text evidence="1">Belongs to the CBP3 family.</text>
</comment>
<organism evidence="4 5">
    <name type="scientific">Rhypophila decipiens</name>
    <dbReference type="NCBI Taxonomy" id="261697"/>
    <lineage>
        <taxon>Eukaryota</taxon>
        <taxon>Fungi</taxon>
        <taxon>Dikarya</taxon>
        <taxon>Ascomycota</taxon>
        <taxon>Pezizomycotina</taxon>
        <taxon>Sordariomycetes</taxon>
        <taxon>Sordariomycetidae</taxon>
        <taxon>Sordariales</taxon>
        <taxon>Naviculisporaceae</taxon>
        <taxon>Rhypophila</taxon>
    </lineage>
</organism>
<evidence type="ECO:0000313" key="5">
    <source>
        <dbReference type="Proteomes" id="UP001301769"/>
    </source>
</evidence>
<dbReference type="Pfam" id="PF03981">
    <property type="entry name" value="Ubiq_cyt_C_chap"/>
    <property type="match status" value="1"/>
</dbReference>
<dbReference type="AlphaFoldDB" id="A0AAN6YKM4"/>
<reference evidence="4" key="1">
    <citation type="journal article" date="2023" name="Mol. Phylogenet. Evol.">
        <title>Genome-scale phylogeny and comparative genomics of the fungal order Sordariales.</title>
        <authorList>
            <person name="Hensen N."/>
            <person name="Bonometti L."/>
            <person name="Westerberg I."/>
            <person name="Brannstrom I.O."/>
            <person name="Guillou S."/>
            <person name="Cros-Aarteil S."/>
            <person name="Calhoun S."/>
            <person name="Haridas S."/>
            <person name="Kuo A."/>
            <person name="Mondo S."/>
            <person name="Pangilinan J."/>
            <person name="Riley R."/>
            <person name="LaButti K."/>
            <person name="Andreopoulos B."/>
            <person name="Lipzen A."/>
            <person name="Chen C."/>
            <person name="Yan M."/>
            <person name="Daum C."/>
            <person name="Ng V."/>
            <person name="Clum A."/>
            <person name="Steindorff A."/>
            <person name="Ohm R.A."/>
            <person name="Martin F."/>
            <person name="Silar P."/>
            <person name="Natvig D.O."/>
            <person name="Lalanne C."/>
            <person name="Gautier V."/>
            <person name="Ament-Velasquez S.L."/>
            <person name="Kruys A."/>
            <person name="Hutchinson M.I."/>
            <person name="Powell A.J."/>
            <person name="Barry K."/>
            <person name="Miller A.N."/>
            <person name="Grigoriev I.V."/>
            <person name="Debuchy R."/>
            <person name="Gladieux P."/>
            <person name="Hiltunen Thoren M."/>
            <person name="Johannesson H."/>
        </authorList>
    </citation>
    <scope>NUCLEOTIDE SEQUENCE</scope>
    <source>
        <strain evidence="4">PSN293</strain>
    </source>
</reference>
<name>A0AAN6YKM4_9PEZI</name>
<reference evidence="4" key="2">
    <citation type="submission" date="2023-05" db="EMBL/GenBank/DDBJ databases">
        <authorList>
            <consortium name="Lawrence Berkeley National Laboratory"/>
            <person name="Steindorff A."/>
            <person name="Hensen N."/>
            <person name="Bonometti L."/>
            <person name="Westerberg I."/>
            <person name="Brannstrom I.O."/>
            <person name="Guillou S."/>
            <person name="Cros-Aarteil S."/>
            <person name="Calhoun S."/>
            <person name="Haridas S."/>
            <person name="Kuo A."/>
            <person name="Mondo S."/>
            <person name="Pangilinan J."/>
            <person name="Riley R."/>
            <person name="Labutti K."/>
            <person name="Andreopoulos B."/>
            <person name="Lipzen A."/>
            <person name="Chen C."/>
            <person name="Yanf M."/>
            <person name="Daum C."/>
            <person name="Ng V."/>
            <person name="Clum A."/>
            <person name="Ohm R."/>
            <person name="Martin F."/>
            <person name="Silar P."/>
            <person name="Natvig D."/>
            <person name="Lalanne C."/>
            <person name="Gautier V."/>
            <person name="Ament-Velasquez S.L."/>
            <person name="Kruys A."/>
            <person name="Hutchinson M.I."/>
            <person name="Powell A.J."/>
            <person name="Barry K."/>
            <person name="Miller A.N."/>
            <person name="Grigoriev I.V."/>
            <person name="Debuchy R."/>
            <person name="Gladieux P."/>
            <person name="Thoren M.H."/>
            <person name="Johannesson H."/>
        </authorList>
    </citation>
    <scope>NUCLEOTIDE SEQUENCE</scope>
    <source>
        <strain evidence="4">PSN293</strain>
    </source>
</reference>